<evidence type="ECO:0000256" key="8">
    <source>
        <dbReference type="SAM" id="MobiDB-lite"/>
    </source>
</evidence>
<feature type="compositionally biased region" description="Gly residues" evidence="8">
    <location>
        <begin position="542"/>
        <end position="555"/>
    </location>
</feature>
<dbReference type="GO" id="GO:0005886">
    <property type="term" value="C:plasma membrane"/>
    <property type="evidence" value="ECO:0007669"/>
    <property type="project" value="UniProtKB-SubCell"/>
</dbReference>
<dbReference type="AlphaFoldDB" id="A0A8H1LJ22"/>
<dbReference type="GO" id="GO:0022857">
    <property type="term" value="F:transmembrane transporter activity"/>
    <property type="evidence" value="ECO:0007669"/>
    <property type="project" value="InterPro"/>
</dbReference>
<feature type="transmembrane region" description="Helical" evidence="9">
    <location>
        <begin position="235"/>
        <end position="257"/>
    </location>
</feature>
<dbReference type="InterPro" id="IPR011701">
    <property type="entry name" value="MFS"/>
</dbReference>
<dbReference type="SUPFAM" id="SSF103473">
    <property type="entry name" value="MFS general substrate transporter"/>
    <property type="match status" value="1"/>
</dbReference>
<feature type="transmembrane region" description="Helical" evidence="9">
    <location>
        <begin position="278"/>
        <end position="302"/>
    </location>
</feature>
<comment type="caution">
    <text evidence="11">The sequence shown here is derived from an EMBL/GenBank/DDBJ whole genome shotgun (WGS) entry which is preliminary data.</text>
</comment>
<reference evidence="11 12" key="1">
    <citation type="submission" date="2018-10" db="EMBL/GenBank/DDBJ databases">
        <title>Isolation of pseudouridimycin from Streptomyces albus DSM 40763.</title>
        <authorList>
            <person name="Rosenqvist P."/>
            <person name="Metsae-Ketelae M."/>
            <person name="Virta P."/>
        </authorList>
    </citation>
    <scope>NUCLEOTIDE SEQUENCE [LARGE SCALE GENOMIC DNA]</scope>
    <source>
        <strain evidence="11 12">DSM 40763</strain>
    </source>
</reference>
<feature type="transmembrane region" description="Helical" evidence="9">
    <location>
        <begin position="308"/>
        <end position="329"/>
    </location>
</feature>
<feature type="transmembrane region" description="Helical" evidence="9">
    <location>
        <begin position="21"/>
        <end position="45"/>
    </location>
</feature>
<evidence type="ECO:0000256" key="3">
    <source>
        <dbReference type="ARBA" id="ARBA00022475"/>
    </source>
</evidence>
<evidence type="ECO:0000256" key="9">
    <source>
        <dbReference type="SAM" id="Phobius"/>
    </source>
</evidence>
<evidence type="ECO:0000256" key="4">
    <source>
        <dbReference type="ARBA" id="ARBA00022692"/>
    </source>
</evidence>
<dbReference type="NCBIfam" id="TIGR00711">
    <property type="entry name" value="efflux_EmrB"/>
    <property type="match status" value="1"/>
</dbReference>
<proteinExistence type="predicted"/>
<dbReference type="InterPro" id="IPR020846">
    <property type="entry name" value="MFS_dom"/>
</dbReference>
<dbReference type="InterPro" id="IPR036259">
    <property type="entry name" value="MFS_trans_sf"/>
</dbReference>
<feature type="transmembrane region" description="Helical" evidence="9">
    <location>
        <begin position="341"/>
        <end position="361"/>
    </location>
</feature>
<evidence type="ECO:0000313" key="11">
    <source>
        <dbReference type="EMBL" id="TGG86311.1"/>
    </source>
</evidence>
<feature type="transmembrane region" description="Helical" evidence="9">
    <location>
        <begin position="89"/>
        <end position="108"/>
    </location>
</feature>
<evidence type="ECO:0000256" key="1">
    <source>
        <dbReference type="ARBA" id="ARBA00004651"/>
    </source>
</evidence>
<keyword evidence="7" id="KW-0046">Antibiotic resistance</keyword>
<evidence type="ECO:0000256" key="2">
    <source>
        <dbReference type="ARBA" id="ARBA00022448"/>
    </source>
</evidence>
<evidence type="ECO:0000259" key="10">
    <source>
        <dbReference type="PROSITE" id="PS50850"/>
    </source>
</evidence>
<evidence type="ECO:0000256" key="5">
    <source>
        <dbReference type="ARBA" id="ARBA00022989"/>
    </source>
</evidence>
<keyword evidence="5 9" id="KW-1133">Transmembrane helix</keyword>
<evidence type="ECO:0000313" key="12">
    <source>
        <dbReference type="Proteomes" id="UP000298111"/>
    </source>
</evidence>
<dbReference type="PROSITE" id="PS50850">
    <property type="entry name" value="MFS"/>
    <property type="match status" value="1"/>
</dbReference>
<feature type="compositionally biased region" description="Low complexity" evidence="8">
    <location>
        <begin position="483"/>
        <end position="505"/>
    </location>
</feature>
<keyword evidence="4 9" id="KW-0812">Transmembrane</keyword>
<feature type="transmembrane region" description="Helical" evidence="9">
    <location>
        <begin position="209"/>
        <end position="229"/>
    </location>
</feature>
<name>A0A8H1LJ22_9ACTN</name>
<dbReference type="Gene3D" id="1.20.1720.10">
    <property type="entry name" value="Multidrug resistance protein D"/>
    <property type="match status" value="1"/>
</dbReference>
<sequence length="555" mass="55567">MKAHRTAADAGDIVFRSPTGRWMLAATVLGSAMGFLDATVVNVALPAIGRDVGADVSELQWVLDSYLLTLAALILLGGSLADRYGRRRVFTLGVVCFMIPSVLCAVAPTAGILIVARALQGVGAALLTPGSLAIIQSTYRSADRPAAIGTWSALTGVASALGPIIGGWLIDAFSWRWIFLLNVPIGLVVIAITGRHVPESRDPHVTGRLDLRGAVLATAGLAGITYALIEGPRGGSPLWVTATALGVGLAALAGFAVTERHAAGPILPPGVFASGQFLSANAVTFVVYAALGGVFFLLVVFLQTSLGYSPLAAGAASLPVTLLMLALSSRAGALAQRVGPRLPLTVGPLLLAAGMLLMLRIDVGAGRGVADYAVFVLPAVLVFGLGLATTVAPVTATALAAAPATHSGVASGVNNAVSRVAQLTAVAALPVLAGIGGKDFQDPGALADGFHTAMLITAALSAAGGLLAAATIRSDVLAGAPEPARAAPARRQPAPEAEPCPYECPVAGTPLRPAPAPAKTRQGGTPGPDRPGGADGAHEAPGPGGRGGADGTDEA</sequence>
<feature type="transmembrane region" description="Helical" evidence="9">
    <location>
        <begin position="65"/>
        <end position="82"/>
    </location>
</feature>
<feature type="region of interest" description="Disordered" evidence="8">
    <location>
        <begin position="483"/>
        <end position="555"/>
    </location>
</feature>
<dbReference type="Gene3D" id="1.20.1250.20">
    <property type="entry name" value="MFS general substrate transporter like domains"/>
    <property type="match status" value="1"/>
</dbReference>
<dbReference type="GeneID" id="75179684"/>
<dbReference type="PANTHER" id="PTHR42718:SF42">
    <property type="entry name" value="EXPORT PROTEIN"/>
    <property type="match status" value="1"/>
</dbReference>
<feature type="transmembrane region" description="Helical" evidence="9">
    <location>
        <begin position="147"/>
        <end position="170"/>
    </location>
</feature>
<dbReference type="GO" id="GO:0046677">
    <property type="term" value="P:response to antibiotic"/>
    <property type="evidence" value="ECO:0007669"/>
    <property type="project" value="UniProtKB-KW"/>
</dbReference>
<evidence type="ECO:0000256" key="7">
    <source>
        <dbReference type="ARBA" id="ARBA00023251"/>
    </source>
</evidence>
<dbReference type="CDD" id="cd17321">
    <property type="entry name" value="MFS_MMR_MDR_like"/>
    <property type="match status" value="1"/>
</dbReference>
<feature type="domain" description="Major facilitator superfamily (MFS) profile" evidence="10">
    <location>
        <begin position="23"/>
        <end position="476"/>
    </location>
</feature>
<organism evidence="11 12">
    <name type="scientific">Streptomyces albus</name>
    <dbReference type="NCBI Taxonomy" id="1888"/>
    <lineage>
        <taxon>Bacteria</taxon>
        <taxon>Bacillati</taxon>
        <taxon>Actinomycetota</taxon>
        <taxon>Actinomycetes</taxon>
        <taxon>Kitasatosporales</taxon>
        <taxon>Streptomycetaceae</taxon>
        <taxon>Streptomyces</taxon>
    </lineage>
</organism>
<gene>
    <name evidence="11" type="ORF">D8771_08055</name>
</gene>
<feature type="transmembrane region" description="Helical" evidence="9">
    <location>
        <begin position="449"/>
        <end position="470"/>
    </location>
</feature>
<dbReference type="Pfam" id="PF07690">
    <property type="entry name" value="MFS_1"/>
    <property type="match status" value="1"/>
</dbReference>
<dbReference type="RefSeq" id="WP_016471498.1">
    <property type="nucleotide sequence ID" value="NZ_BNEJ01000025.1"/>
</dbReference>
<dbReference type="InterPro" id="IPR004638">
    <property type="entry name" value="EmrB-like"/>
</dbReference>
<accession>A0A8H1LJ22</accession>
<keyword evidence="3" id="KW-1003">Cell membrane</keyword>
<keyword evidence="2" id="KW-0813">Transport</keyword>
<dbReference type="EMBL" id="RCIY01000040">
    <property type="protein sequence ID" value="TGG86311.1"/>
    <property type="molecule type" value="Genomic_DNA"/>
</dbReference>
<dbReference type="PANTHER" id="PTHR42718">
    <property type="entry name" value="MAJOR FACILITATOR SUPERFAMILY MULTIDRUG TRANSPORTER MFSC"/>
    <property type="match status" value="1"/>
</dbReference>
<evidence type="ECO:0000256" key="6">
    <source>
        <dbReference type="ARBA" id="ARBA00023136"/>
    </source>
</evidence>
<dbReference type="Proteomes" id="UP000298111">
    <property type="component" value="Unassembled WGS sequence"/>
</dbReference>
<feature type="transmembrane region" description="Helical" evidence="9">
    <location>
        <begin position="373"/>
        <end position="404"/>
    </location>
</feature>
<protein>
    <submittedName>
        <fullName evidence="11">DHA2 family efflux MFS transporter permease subunit</fullName>
    </submittedName>
</protein>
<comment type="subcellular location">
    <subcellularLocation>
        <location evidence="1">Cell membrane</location>
        <topology evidence="1">Multi-pass membrane protein</topology>
    </subcellularLocation>
</comment>
<keyword evidence="6 9" id="KW-0472">Membrane</keyword>
<feature type="transmembrane region" description="Helical" evidence="9">
    <location>
        <begin position="176"/>
        <end position="197"/>
    </location>
</feature>